<dbReference type="SFLD" id="SFLDG01129">
    <property type="entry name" value="C1.5:_HAD__Beta-PGM__Phosphata"/>
    <property type="match status" value="1"/>
</dbReference>
<dbReference type="SFLD" id="SFLDS00003">
    <property type="entry name" value="Haloacid_Dehalogenase"/>
    <property type="match status" value="1"/>
</dbReference>
<dbReference type="PANTHER" id="PTHR43434:SF1">
    <property type="entry name" value="PHOSPHOGLYCOLATE PHOSPHATASE"/>
    <property type="match status" value="1"/>
</dbReference>
<organism evidence="1 2">
    <name type="scientific">Clostridium pasteurianum BC1</name>
    <dbReference type="NCBI Taxonomy" id="86416"/>
    <lineage>
        <taxon>Bacteria</taxon>
        <taxon>Bacillati</taxon>
        <taxon>Bacillota</taxon>
        <taxon>Clostridia</taxon>
        <taxon>Eubacteriales</taxon>
        <taxon>Clostridiaceae</taxon>
        <taxon>Clostridium</taxon>
    </lineage>
</organism>
<name>R4JYV6_CLOPA</name>
<gene>
    <name evidence="1" type="ORF">Clopa_0418</name>
</gene>
<dbReference type="GO" id="GO:0006281">
    <property type="term" value="P:DNA repair"/>
    <property type="evidence" value="ECO:0007669"/>
    <property type="project" value="TreeGrafter"/>
</dbReference>
<dbReference type="eggNOG" id="COG0546">
    <property type="taxonomic scope" value="Bacteria"/>
</dbReference>
<dbReference type="SFLD" id="SFLDG01135">
    <property type="entry name" value="C1.5.6:_HAD__Beta-PGM__Phospha"/>
    <property type="match status" value="1"/>
</dbReference>
<dbReference type="InterPro" id="IPR041492">
    <property type="entry name" value="HAD_2"/>
</dbReference>
<proteinExistence type="predicted"/>
<dbReference type="InterPro" id="IPR050155">
    <property type="entry name" value="HAD-like_hydrolase_sf"/>
</dbReference>
<evidence type="ECO:0000313" key="1">
    <source>
        <dbReference type="EMBL" id="AGK95478.1"/>
    </source>
</evidence>
<dbReference type="InterPro" id="IPR023214">
    <property type="entry name" value="HAD_sf"/>
</dbReference>
<accession>R4JYV6</accession>
<dbReference type="PATRIC" id="fig|86416.3.peg.396"/>
<dbReference type="STRING" id="86416.Clopa_0418"/>
<keyword evidence="2" id="KW-1185">Reference proteome</keyword>
<dbReference type="HOGENOM" id="CLU_045011_19_1_9"/>
<dbReference type="RefSeq" id="WP_015613805.1">
    <property type="nucleotide sequence ID" value="NC_021182.1"/>
</dbReference>
<sequence>MSYSGVIFDLDGTLLNTLDDMADSVNSILEKHGFPVHDVEKYKYFIGNGMEKLIRRAVPESILQNEEMVKTCLDEFMREYDRRWDKLTRPYNGINDLMEGLDNNGIEMSVLSNKPNNFTRVLIDKFFGLKRFKIVFGARENVPKKPDPTAALEISKLSKIPVEEYLYLGDTGVDMKTANAAGMYAVGVTWGFRKADELLENGAKKIIDNPIELIELIK</sequence>
<dbReference type="InterPro" id="IPR036412">
    <property type="entry name" value="HAD-like_sf"/>
</dbReference>
<dbReference type="GO" id="GO:0008967">
    <property type="term" value="F:phosphoglycolate phosphatase activity"/>
    <property type="evidence" value="ECO:0007669"/>
    <property type="project" value="TreeGrafter"/>
</dbReference>
<dbReference type="NCBIfam" id="TIGR01549">
    <property type="entry name" value="HAD-SF-IA-v1"/>
    <property type="match status" value="1"/>
</dbReference>
<dbReference type="Gene3D" id="1.10.150.240">
    <property type="entry name" value="Putative phosphatase, domain 2"/>
    <property type="match status" value="1"/>
</dbReference>
<dbReference type="Proteomes" id="UP000013523">
    <property type="component" value="Chromosome"/>
</dbReference>
<dbReference type="InterPro" id="IPR006439">
    <property type="entry name" value="HAD-SF_hydro_IA"/>
</dbReference>
<dbReference type="Gene3D" id="3.40.50.1000">
    <property type="entry name" value="HAD superfamily/HAD-like"/>
    <property type="match status" value="1"/>
</dbReference>
<dbReference type="Pfam" id="PF13419">
    <property type="entry name" value="HAD_2"/>
    <property type="match status" value="1"/>
</dbReference>
<dbReference type="InterPro" id="IPR023198">
    <property type="entry name" value="PGP-like_dom2"/>
</dbReference>
<dbReference type="EMBL" id="CP003261">
    <property type="protein sequence ID" value="AGK95478.1"/>
    <property type="molecule type" value="Genomic_DNA"/>
</dbReference>
<dbReference type="GO" id="GO:0005829">
    <property type="term" value="C:cytosol"/>
    <property type="evidence" value="ECO:0007669"/>
    <property type="project" value="TreeGrafter"/>
</dbReference>
<evidence type="ECO:0000313" key="2">
    <source>
        <dbReference type="Proteomes" id="UP000013523"/>
    </source>
</evidence>
<protein>
    <submittedName>
        <fullName evidence="1">Haloacid dehalogenase superfamily enzyme, subfamily IA</fullName>
    </submittedName>
</protein>
<reference evidence="1 2" key="1">
    <citation type="submission" date="2012-01" db="EMBL/GenBank/DDBJ databases">
        <title>Complete sequence of chromosome of Clostridium pasteurianum BC1.</title>
        <authorList>
            <consortium name="US DOE Joint Genome Institute"/>
            <person name="Lucas S."/>
            <person name="Han J."/>
            <person name="Lapidus A."/>
            <person name="Cheng J.-F."/>
            <person name="Goodwin L."/>
            <person name="Pitluck S."/>
            <person name="Peters L."/>
            <person name="Mikhailova N."/>
            <person name="Teshima H."/>
            <person name="Detter J.C."/>
            <person name="Han C."/>
            <person name="Tapia R."/>
            <person name="Land M."/>
            <person name="Hauser L."/>
            <person name="Kyrpides N."/>
            <person name="Ivanova N."/>
            <person name="Pagani I."/>
            <person name="Dunn J."/>
            <person name="Taghavi S."/>
            <person name="Francis A."/>
            <person name="van der Lelie D."/>
            <person name="Woyke T."/>
        </authorList>
    </citation>
    <scope>NUCLEOTIDE SEQUENCE [LARGE SCALE GENOMIC DNA]</scope>
    <source>
        <strain evidence="1 2">BC1</strain>
    </source>
</reference>
<dbReference type="OrthoDB" id="9807630at2"/>
<dbReference type="KEGG" id="cpas:Clopa_0418"/>
<dbReference type="AlphaFoldDB" id="R4JYV6"/>
<dbReference type="PANTHER" id="PTHR43434">
    <property type="entry name" value="PHOSPHOGLYCOLATE PHOSPHATASE"/>
    <property type="match status" value="1"/>
</dbReference>
<dbReference type="SUPFAM" id="SSF56784">
    <property type="entry name" value="HAD-like"/>
    <property type="match status" value="1"/>
</dbReference>